<sequence>MPLEPRLGKAVLASVLLGCSSPVITIVTSLGYRDPFVISANGDDNHLTKKFKSAMSGGVQSDHHLILQAFGAWDTGRSGSWPVGKIMSIPTLQYIRDVKRQIIDHLHKCNLKPRDHNSNDWNLIRACLGIGSFPNVGRMANPRASGRRQKMQFNVISAPERKIFQAANSSMYVENGHGESANEWVIFDEMYQIARGAVPNLKTVTAIPVLPVALFGGIDRPVIRTDEDEVYLQWNQVNLKLACPDKHIALKFAHLHRDWNAFFNYALETRNTQDDGLVQVITTLLSADAQVPISFTGGNQGGRHRDDRNSGRYFRGAFNRGGGRGRGRGRGGFRGGYRQNAANFANYS</sequence>
<dbReference type="EMBL" id="OU015566">
    <property type="protein sequence ID" value="CAG5105757.1"/>
    <property type="molecule type" value="Genomic_DNA"/>
</dbReference>
<accession>A0ABN7SUZ2</accession>
<proteinExistence type="predicted"/>
<dbReference type="Proteomes" id="UP001158576">
    <property type="component" value="Chromosome 1"/>
</dbReference>
<gene>
    <name evidence="2" type="ORF">OKIOD_LOCUS11189</name>
</gene>
<reference evidence="2 3" key="1">
    <citation type="submission" date="2021-04" db="EMBL/GenBank/DDBJ databases">
        <authorList>
            <person name="Bliznina A."/>
        </authorList>
    </citation>
    <scope>NUCLEOTIDE SEQUENCE [LARGE SCALE GENOMIC DNA]</scope>
</reference>
<dbReference type="PANTHER" id="PTHR18934">
    <property type="entry name" value="ATP-DEPENDENT RNA HELICASE"/>
    <property type="match status" value="1"/>
</dbReference>
<protein>
    <submittedName>
        <fullName evidence="2">Oidioi.mRNA.OKI2018_I69.chr1.g2424.t1.cds</fullName>
    </submittedName>
</protein>
<keyword evidence="3" id="KW-1185">Reference proteome</keyword>
<dbReference type="PANTHER" id="PTHR18934:SF213">
    <property type="entry name" value="3'-5' RNA HELICASE YTHDC2"/>
    <property type="match status" value="1"/>
</dbReference>
<feature type="region of interest" description="Disordered" evidence="1">
    <location>
        <begin position="296"/>
        <end position="335"/>
    </location>
</feature>
<dbReference type="Pfam" id="PF21010">
    <property type="entry name" value="HA2_C"/>
    <property type="match status" value="1"/>
</dbReference>
<organism evidence="2 3">
    <name type="scientific">Oikopleura dioica</name>
    <name type="common">Tunicate</name>
    <dbReference type="NCBI Taxonomy" id="34765"/>
    <lineage>
        <taxon>Eukaryota</taxon>
        <taxon>Metazoa</taxon>
        <taxon>Chordata</taxon>
        <taxon>Tunicata</taxon>
        <taxon>Appendicularia</taxon>
        <taxon>Copelata</taxon>
        <taxon>Oikopleuridae</taxon>
        <taxon>Oikopleura</taxon>
    </lineage>
</organism>
<evidence type="ECO:0000313" key="3">
    <source>
        <dbReference type="Proteomes" id="UP001158576"/>
    </source>
</evidence>
<evidence type="ECO:0000313" key="2">
    <source>
        <dbReference type="EMBL" id="CAG5105757.1"/>
    </source>
</evidence>
<name>A0ABN7SUZ2_OIKDI</name>
<dbReference type="Gene3D" id="1.20.120.1080">
    <property type="match status" value="1"/>
</dbReference>
<evidence type="ECO:0000256" key="1">
    <source>
        <dbReference type="SAM" id="MobiDB-lite"/>
    </source>
</evidence>